<evidence type="ECO:0000259" key="1">
    <source>
        <dbReference type="Pfam" id="PF07811"/>
    </source>
</evidence>
<proteinExistence type="predicted"/>
<gene>
    <name evidence="2" type="ORF">Pla52n_38630</name>
</gene>
<dbReference type="AlphaFoldDB" id="A0A5C6ARZ8"/>
<reference evidence="2 3" key="1">
    <citation type="submission" date="2019-02" db="EMBL/GenBank/DDBJ databases">
        <title>Deep-cultivation of Planctomycetes and their phenomic and genomic characterization uncovers novel biology.</title>
        <authorList>
            <person name="Wiegand S."/>
            <person name="Jogler M."/>
            <person name="Boedeker C."/>
            <person name="Pinto D."/>
            <person name="Vollmers J."/>
            <person name="Rivas-Marin E."/>
            <person name="Kohn T."/>
            <person name="Peeters S.H."/>
            <person name="Heuer A."/>
            <person name="Rast P."/>
            <person name="Oberbeckmann S."/>
            <person name="Bunk B."/>
            <person name="Jeske O."/>
            <person name="Meyerdierks A."/>
            <person name="Storesund J.E."/>
            <person name="Kallscheuer N."/>
            <person name="Luecker S."/>
            <person name="Lage O.M."/>
            <person name="Pohl T."/>
            <person name="Merkel B.J."/>
            <person name="Hornburger P."/>
            <person name="Mueller R.-W."/>
            <person name="Bruemmer F."/>
            <person name="Labrenz M."/>
            <person name="Spormann A.M."/>
            <person name="Op Den Camp H."/>
            <person name="Overmann J."/>
            <person name="Amann R."/>
            <person name="Jetten M.S.M."/>
            <person name="Mascher T."/>
            <person name="Medema M.H."/>
            <person name="Devos D.P."/>
            <person name="Kaster A.-K."/>
            <person name="Ovreas L."/>
            <person name="Rohde M."/>
            <person name="Galperin M.Y."/>
            <person name="Jogler C."/>
        </authorList>
    </citation>
    <scope>NUCLEOTIDE SEQUENCE [LARGE SCALE GENOMIC DNA]</scope>
    <source>
        <strain evidence="2 3">Pla52n</strain>
    </source>
</reference>
<sequence>MLIFAFGLIEISRLAMVKESITQATREGARVGIRPTATAADITTRINEELEILGITGAMIEIEPSQFGPADEGETVRVRIRVPMANITWIPDFFDFNVADVSAETVMRRESTS</sequence>
<accession>A0A5C6ARZ8</accession>
<dbReference type="Pfam" id="PF07811">
    <property type="entry name" value="TadE"/>
    <property type="match status" value="1"/>
</dbReference>
<keyword evidence="3" id="KW-1185">Reference proteome</keyword>
<evidence type="ECO:0000313" key="3">
    <source>
        <dbReference type="Proteomes" id="UP000320176"/>
    </source>
</evidence>
<evidence type="ECO:0000313" key="2">
    <source>
        <dbReference type="EMBL" id="TWU02803.1"/>
    </source>
</evidence>
<organism evidence="2 3">
    <name type="scientific">Stieleria varia</name>
    <dbReference type="NCBI Taxonomy" id="2528005"/>
    <lineage>
        <taxon>Bacteria</taxon>
        <taxon>Pseudomonadati</taxon>
        <taxon>Planctomycetota</taxon>
        <taxon>Planctomycetia</taxon>
        <taxon>Pirellulales</taxon>
        <taxon>Pirellulaceae</taxon>
        <taxon>Stieleria</taxon>
    </lineage>
</organism>
<dbReference type="InterPro" id="IPR012495">
    <property type="entry name" value="TadE-like_dom"/>
</dbReference>
<dbReference type="Proteomes" id="UP000320176">
    <property type="component" value="Unassembled WGS sequence"/>
</dbReference>
<comment type="caution">
    <text evidence="2">The sequence shown here is derived from an EMBL/GenBank/DDBJ whole genome shotgun (WGS) entry which is preliminary data.</text>
</comment>
<protein>
    <recommendedName>
        <fullName evidence="1">TadE-like domain-containing protein</fullName>
    </recommendedName>
</protein>
<name>A0A5C6ARZ8_9BACT</name>
<dbReference type="EMBL" id="SJPN01000004">
    <property type="protein sequence ID" value="TWU02803.1"/>
    <property type="molecule type" value="Genomic_DNA"/>
</dbReference>
<feature type="domain" description="TadE-like" evidence="1">
    <location>
        <begin position="1"/>
        <end position="30"/>
    </location>
</feature>